<protein>
    <submittedName>
        <fullName evidence="2">Uncharacterized protein</fullName>
    </submittedName>
</protein>
<comment type="caution">
    <text evidence="2">The sequence shown here is derived from an EMBL/GenBank/DDBJ whole genome shotgun (WGS) entry which is preliminary data.</text>
</comment>
<name>A0A813IAE3_POLGL</name>
<evidence type="ECO:0000313" key="2">
    <source>
        <dbReference type="EMBL" id="CAE8648116.1"/>
    </source>
</evidence>
<dbReference type="Proteomes" id="UP000626109">
    <property type="component" value="Unassembled WGS sequence"/>
</dbReference>
<keyword evidence="1" id="KW-0472">Membrane</keyword>
<organism evidence="2 3">
    <name type="scientific">Polarella glacialis</name>
    <name type="common">Dinoflagellate</name>
    <dbReference type="NCBI Taxonomy" id="89957"/>
    <lineage>
        <taxon>Eukaryota</taxon>
        <taxon>Sar</taxon>
        <taxon>Alveolata</taxon>
        <taxon>Dinophyceae</taxon>
        <taxon>Suessiales</taxon>
        <taxon>Suessiaceae</taxon>
        <taxon>Polarella</taxon>
    </lineage>
</organism>
<dbReference type="EMBL" id="CAJNNW010006224">
    <property type="protein sequence ID" value="CAE8648116.1"/>
    <property type="molecule type" value="Genomic_DNA"/>
</dbReference>
<dbReference type="InterPro" id="IPR018750">
    <property type="entry name" value="DUF2306_membrane"/>
</dbReference>
<proteinExistence type="predicted"/>
<feature type="transmembrane region" description="Helical" evidence="1">
    <location>
        <begin position="263"/>
        <end position="287"/>
    </location>
</feature>
<accession>A0A813IAE3</accession>
<feature type="transmembrane region" description="Helical" evidence="1">
    <location>
        <begin position="72"/>
        <end position="89"/>
    </location>
</feature>
<feature type="transmembrane region" description="Helical" evidence="1">
    <location>
        <begin position="293"/>
        <end position="312"/>
    </location>
</feature>
<feature type="transmembrane region" description="Helical" evidence="1">
    <location>
        <begin position="229"/>
        <end position="251"/>
    </location>
</feature>
<evidence type="ECO:0000256" key="1">
    <source>
        <dbReference type="SAM" id="Phobius"/>
    </source>
</evidence>
<dbReference type="Pfam" id="PF10067">
    <property type="entry name" value="DUF2306"/>
    <property type="match status" value="1"/>
</dbReference>
<dbReference type="AlphaFoldDB" id="A0A813IAE3"/>
<gene>
    <name evidence="2" type="ORF">PGLA2088_LOCUS6285</name>
</gene>
<evidence type="ECO:0000313" key="3">
    <source>
        <dbReference type="Proteomes" id="UP000626109"/>
    </source>
</evidence>
<reference evidence="2" key="1">
    <citation type="submission" date="2021-02" db="EMBL/GenBank/DDBJ databases">
        <authorList>
            <person name="Dougan E. K."/>
            <person name="Rhodes N."/>
            <person name="Thang M."/>
            <person name="Chan C."/>
        </authorList>
    </citation>
    <scope>NUCLEOTIDE SEQUENCE</scope>
</reference>
<keyword evidence="1" id="KW-0812">Transmembrane</keyword>
<feature type="transmembrane region" description="Helical" evidence="1">
    <location>
        <begin position="194"/>
        <end position="214"/>
    </location>
</feature>
<sequence>MVPPMFDPRVASFAVLGLLLTWFAAYYWGLGFPIVAWLALPLMISFVYSLLTGKSVVEALASDTKSTLWSPWMFAWIAFWMAFDLRYWYLPGNLAGAAFVTIYDPSHHLFGGGAAKSDLIPCTNTNATSSGCSFLPEYPTHVSWNVALFNQGAFDPWVMLRLRAHVLLNSIGLFFNGAQLYLISSGKEKQNRLVGRVAIFSQVVGTSNAYYIAWTTHGAIDAYGNEKSVWAFGSMWLSILVPAGLGMRAIYKGDVASHRRWMIRMYGALFGSFFYWRFMALVLQPLLSGPNGWLFYTCVSWMLGIVTFEISAQKAGMFDAQFYPELSEPLVKADYIHIG</sequence>
<feature type="transmembrane region" description="Helical" evidence="1">
    <location>
        <begin position="12"/>
        <end position="28"/>
    </location>
</feature>
<feature type="transmembrane region" description="Helical" evidence="1">
    <location>
        <begin position="34"/>
        <end position="51"/>
    </location>
</feature>
<keyword evidence="1" id="KW-1133">Transmembrane helix</keyword>